<gene>
    <name evidence="2" type="ORF">HMPREF9555_01718</name>
</gene>
<dbReference type="PROSITE" id="PS51257">
    <property type="entry name" value="PROKAR_LIPOPROTEIN"/>
    <property type="match status" value="1"/>
</dbReference>
<comment type="caution">
    <text evidence="2">The sequence shown here is derived from an EMBL/GenBank/DDBJ whole genome shotgun (WGS) entry which is preliminary data.</text>
</comment>
<dbReference type="HOGENOM" id="CLU_2652402_0_0_9"/>
<evidence type="ECO:0000313" key="2">
    <source>
        <dbReference type="EMBL" id="EFW29155.1"/>
    </source>
</evidence>
<evidence type="ECO:0000256" key="1">
    <source>
        <dbReference type="SAM" id="SignalP"/>
    </source>
</evidence>
<dbReference type="AlphaFoldDB" id="E7N3X8"/>
<organism evidence="2 3">
    <name type="scientific">Selenomonas artemidis F0399</name>
    <dbReference type="NCBI Taxonomy" id="749551"/>
    <lineage>
        <taxon>Bacteria</taxon>
        <taxon>Bacillati</taxon>
        <taxon>Bacillota</taxon>
        <taxon>Negativicutes</taxon>
        <taxon>Selenomonadales</taxon>
        <taxon>Selenomonadaceae</taxon>
        <taxon>Selenomonas</taxon>
    </lineage>
</organism>
<keyword evidence="3" id="KW-1185">Reference proteome</keyword>
<sequence length="71" mass="7242">MKKILSALSAALILGAGAQALAAGCEDGACELPQKQDQAYCIGNASAYCAANVVQDTRSTQRGTCGCYNGR</sequence>
<evidence type="ECO:0008006" key="4">
    <source>
        <dbReference type="Google" id="ProtNLM"/>
    </source>
</evidence>
<evidence type="ECO:0000313" key="3">
    <source>
        <dbReference type="Proteomes" id="UP000004633"/>
    </source>
</evidence>
<protein>
    <recommendedName>
        <fullName evidence="4">Lipoprotein</fullName>
    </recommendedName>
</protein>
<reference evidence="2 3" key="1">
    <citation type="submission" date="2010-08" db="EMBL/GenBank/DDBJ databases">
        <authorList>
            <person name="Weinstock G."/>
            <person name="Sodergren E."/>
            <person name="Clifton S."/>
            <person name="Fulton L."/>
            <person name="Fulton B."/>
            <person name="Courtney L."/>
            <person name="Fronick C."/>
            <person name="Harrison M."/>
            <person name="Strong C."/>
            <person name="Farmer C."/>
            <person name="Delahaunty K."/>
            <person name="Markovic C."/>
            <person name="Hall O."/>
            <person name="Minx P."/>
            <person name="Tomlinson C."/>
            <person name="Mitreva M."/>
            <person name="Hou S."/>
            <person name="Chen J."/>
            <person name="Wollam A."/>
            <person name="Pepin K.H."/>
            <person name="Johnson M."/>
            <person name="Bhonagiri V."/>
            <person name="Zhang X."/>
            <person name="Suruliraj S."/>
            <person name="Warren W."/>
            <person name="Chinwalla A."/>
            <person name="Mardis E.R."/>
            <person name="Wilson R.K."/>
        </authorList>
    </citation>
    <scope>NUCLEOTIDE SEQUENCE [LARGE SCALE GENOMIC DNA]</scope>
    <source>
        <strain evidence="2 3">F0399</strain>
    </source>
</reference>
<dbReference type="RefSeq" id="WP_009350367.1">
    <property type="nucleotide sequence ID" value="NZ_GL638147.1"/>
</dbReference>
<keyword evidence="1" id="KW-0732">Signal</keyword>
<accession>E7N3X8</accession>
<name>E7N3X8_9FIRM</name>
<dbReference type="EMBL" id="AECV01000036">
    <property type="protein sequence ID" value="EFW29155.1"/>
    <property type="molecule type" value="Genomic_DNA"/>
</dbReference>
<dbReference type="Proteomes" id="UP000004633">
    <property type="component" value="Unassembled WGS sequence"/>
</dbReference>
<feature type="signal peptide" evidence="1">
    <location>
        <begin position="1"/>
        <end position="22"/>
    </location>
</feature>
<proteinExistence type="predicted"/>
<feature type="chain" id="PRO_5003221989" description="Lipoprotein" evidence="1">
    <location>
        <begin position="23"/>
        <end position="71"/>
    </location>
</feature>